<feature type="compositionally biased region" description="Basic and acidic residues" evidence="1">
    <location>
        <begin position="12"/>
        <end position="24"/>
    </location>
</feature>
<sequence length="239" mass="25397">MATSSKVMTGVTRERPSHIVDVQRPDQGTSAISVEPPKGPSTKPIVNMASSDLTEQCRRATGAPTHTIEIQFHGEQMSSVTVSTAKAAAGAKEQSEGTKSSASPATFRSDVPAAAATSRSLSMASVSSRPSKLSGRSSYADDEQEGGKGCCGKGYCKKKKSEAKDNDSRSSTIFDRSASKMSTNTVRTRPSQRRSRTSCYKKGAGAGTQTGQKTLRLTNANISDDGRKPEFAQPFEYSR</sequence>
<dbReference type="AlphaFoldDB" id="A0A3P7RB31"/>
<feature type="compositionally biased region" description="Polar residues" evidence="1">
    <location>
        <begin position="169"/>
        <end position="184"/>
    </location>
</feature>
<gene>
    <name evidence="2" type="ORF">DILT_LOCUS18203</name>
</gene>
<dbReference type="Proteomes" id="UP000281553">
    <property type="component" value="Unassembled WGS sequence"/>
</dbReference>
<feature type="compositionally biased region" description="Low complexity" evidence="1">
    <location>
        <begin position="118"/>
        <end position="138"/>
    </location>
</feature>
<feature type="region of interest" description="Disordered" evidence="1">
    <location>
        <begin position="1"/>
        <end position="44"/>
    </location>
</feature>
<evidence type="ECO:0000313" key="2">
    <source>
        <dbReference type="EMBL" id="VDN40306.1"/>
    </source>
</evidence>
<reference evidence="2 3" key="1">
    <citation type="submission" date="2018-11" db="EMBL/GenBank/DDBJ databases">
        <authorList>
            <consortium name="Pathogen Informatics"/>
        </authorList>
    </citation>
    <scope>NUCLEOTIDE SEQUENCE [LARGE SCALE GENOMIC DNA]</scope>
</reference>
<accession>A0A3P7RB31</accession>
<feature type="non-terminal residue" evidence="2">
    <location>
        <position position="239"/>
    </location>
</feature>
<dbReference type="EMBL" id="UYRU01098251">
    <property type="protein sequence ID" value="VDN40306.1"/>
    <property type="molecule type" value="Genomic_DNA"/>
</dbReference>
<proteinExistence type="predicted"/>
<evidence type="ECO:0000256" key="1">
    <source>
        <dbReference type="SAM" id="MobiDB-lite"/>
    </source>
</evidence>
<feature type="region of interest" description="Disordered" evidence="1">
    <location>
        <begin position="83"/>
        <end position="239"/>
    </location>
</feature>
<evidence type="ECO:0000313" key="3">
    <source>
        <dbReference type="Proteomes" id="UP000281553"/>
    </source>
</evidence>
<protein>
    <submittedName>
        <fullName evidence="2">Uncharacterized protein</fullName>
    </submittedName>
</protein>
<feature type="compositionally biased region" description="Low complexity" evidence="1">
    <location>
        <begin position="197"/>
        <end position="214"/>
    </location>
</feature>
<feature type="compositionally biased region" description="Low complexity" evidence="1">
    <location>
        <begin position="83"/>
        <end position="92"/>
    </location>
</feature>
<keyword evidence="3" id="KW-1185">Reference proteome</keyword>
<name>A0A3P7RB31_DIBLA</name>
<organism evidence="2 3">
    <name type="scientific">Dibothriocephalus latus</name>
    <name type="common">Fish tapeworm</name>
    <name type="synonym">Diphyllobothrium latum</name>
    <dbReference type="NCBI Taxonomy" id="60516"/>
    <lineage>
        <taxon>Eukaryota</taxon>
        <taxon>Metazoa</taxon>
        <taxon>Spiralia</taxon>
        <taxon>Lophotrochozoa</taxon>
        <taxon>Platyhelminthes</taxon>
        <taxon>Cestoda</taxon>
        <taxon>Eucestoda</taxon>
        <taxon>Diphyllobothriidea</taxon>
        <taxon>Diphyllobothriidae</taxon>
        <taxon>Dibothriocephalus</taxon>
    </lineage>
</organism>